<gene>
    <name evidence="13" type="primary">nosA</name>
    <name evidence="13" type="ORF">GCM10008933_13760</name>
</gene>
<name>A0ABP3HXQ6_9BACL</name>
<evidence type="ECO:0000256" key="9">
    <source>
        <dbReference type="ARBA" id="ARBA00023004"/>
    </source>
</evidence>
<accession>A0ABP3HXQ6</accession>
<sequence length="373" mass="42789">MSITDTGAKKRDKESDRILYVKAEEFIRQCYGELNKSEEEAKCRLARIEAEIKRLGTYELTYEELEHGAKMAWRNSNRCIGRLFWDSLNVIDARRLSTGEEIAEALLQHIDYATNGGKIRPAITIFHQRTSDLHIRIWNHQLIRYAGYAEEEGVIGDPVSVAFTNQCKQLGWVGKRTPFDLLPIVVQVNEQQPQVFALQDGSILEVPIRHPEYVRFNELNIKWYGVPIISDMGLEIGGLHFTAAPFNGWYMGTEIGARNLADEDRYNLLPAMAEAMGLDMTSNRSLWKDKALVELNAAVLQSYREAGVSIVDHHTAAEQFTLFEQREANQERAVTGNWTWLIPPMSPATTHIWHKQYDNSYITPNFYTQDKCY</sequence>
<comment type="function">
    <text evidence="2 11">Catalyzes the production of nitric oxide.</text>
</comment>
<comment type="caution">
    <text evidence="13">The sequence shown here is derived from an EMBL/GenBank/DDBJ whole genome shotgun (WGS) entry which is preliminary data.</text>
</comment>
<evidence type="ECO:0000313" key="14">
    <source>
        <dbReference type="Proteomes" id="UP001500340"/>
    </source>
</evidence>
<keyword evidence="14" id="KW-1185">Reference proteome</keyword>
<dbReference type="Pfam" id="PF02898">
    <property type="entry name" value="NO_synthase"/>
    <property type="match status" value="1"/>
</dbReference>
<evidence type="ECO:0000256" key="10">
    <source>
        <dbReference type="ARBA" id="ARBA00048713"/>
    </source>
</evidence>
<dbReference type="InterPro" id="IPR044944">
    <property type="entry name" value="NOS_dom_3"/>
</dbReference>
<evidence type="ECO:0000256" key="5">
    <source>
        <dbReference type="ARBA" id="ARBA00018859"/>
    </source>
</evidence>
<keyword evidence="8 11" id="KW-0560">Oxidoreductase</keyword>
<dbReference type="CDD" id="cd00575">
    <property type="entry name" value="NOS_oxygenase"/>
    <property type="match status" value="1"/>
</dbReference>
<dbReference type="Proteomes" id="UP001500340">
    <property type="component" value="Unassembled WGS sequence"/>
</dbReference>
<feature type="domain" description="Nitric oxide synthase (NOS)" evidence="12">
    <location>
        <begin position="78"/>
        <end position="85"/>
    </location>
</feature>
<comment type="miscellaneous">
    <text evidence="11">This protein is similar to the oxygenase domain of eukaryotic nitric oxide synthases but lacks the reductase domain which, in eukaryotes, is responsible for transfer of electrons to the ferric heme during nitric oxide synthesis.</text>
</comment>
<evidence type="ECO:0000256" key="4">
    <source>
        <dbReference type="ARBA" id="ARBA00012735"/>
    </source>
</evidence>
<evidence type="ECO:0000259" key="12">
    <source>
        <dbReference type="PROSITE" id="PS60001"/>
    </source>
</evidence>
<dbReference type="InterPro" id="IPR050607">
    <property type="entry name" value="NOS"/>
</dbReference>
<evidence type="ECO:0000256" key="2">
    <source>
        <dbReference type="ARBA" id="ARBA00002642"/>
    </source>
</evidence>
<keyword evidence="7 11" id="KW-0479">Metal-binding</keyword>
<dbReference type="InterPro" id="IPR044940">
    <property type="entry name" value="NOS_dom_2"/>
</dbReference>
<evidence type="ECO:0000256" key="7">
    <source>
        <dbReference type="ARBA" id="ARBA00022723"/>
    </source>
</evidence>
<keyword evidence="6 11" id="KW-0349">Heme</keyword>
<comment type="subunit">
    <text evidence="11">Homodimer.</text>
</comment>
<evidence type="ECO:0000256" key="8">
    <source>
        <dbReference type="ARBA" id="ARBA00023002"/>
    </source>
</evidence>
<comment type="similarity">
    <text evidence="3 11">Belongs to the NOS family. Bacterial NOS oxygenase subfamily.</text>
</comment>
<evidence type="ECO:0000256" key="11">
    <source>
        <dbReference type="PIRNR" id="PIRNR037219"/>
    </source>
</evidence>
<dbReference type="Gene3D" id="3.90.1230.10">
    <property type="entry name" value="Nitric Oxide Synthase, Chain A, domain 3"/>
    <property type="match status" value="1"/>
</dbReference>
<comment type="cofactor">
    <cofactor evidence="1 11">
        <name>heme</name>
        <dbReference type="ChEBI" id="CHEBI:30413"/>
    </cofactor>
</comment>
<evidence type="ECO:0000256" key="3">
    <source>
        <dbReference type="ARBA" id="ARBA00005411"/>
    </source>
</evidence>
<dbReference type="EC" id="1.14.14.47" evidence="4 11"/>
<dbReference type="PROSITE" id="PS60001">
    <property type="entry name" value="NOS"/>
    <property type="match status" value="1"/>
</dbReference>
<dbReference type="Gene3D" id="3.90.340.10">
    <property type="entry name" value="Nitric Oxide Synthase, Chain A, domain 1"/>
    <property type="match status" value="1"/>
</dbReference>
<dbReference type="PANTHER" id="PTHR43410">
    <property type="entry name" value="NITRIC OXIDE SYNTHASE OXYGENASE"/>
    <property type="match status" value="1"/>
</dbReference>
<dbReference type="Gene3D" id="3.90.440.10">
    <property type="entry name" value="Nitric Oxide Synthase,Heme Domain,Chain A domain 2"/>
    <property type="match status" value="1"/>
</dbReference>
<dbReference type="PANTHER" id="PTHR43410:SF1">
    <property type="entry name" value="NITRIC OXIDE SYNTHASE"/>
    <property type="match status" value="1"/>
</dbReference>
<protein>
    <recommendedName>
        <fullName evidence="5 11">Nitric oxide synthase oxygenase</fullName>
        <ecNumber evidence="4 11">1.14.14.47</ecNumber>
    </recommendedName>
</protein>
<keyword evidence="9 11" id="KW-0408">Iron</keyword>
<dbReference type="InterPro" id="IPR044943">
    <property type="entry name" value="NOS_dom_1"/>
</dbReference>
<reference evidence="14" key="1">
    <citation type="journal article" date="2019" name="Int. J. Syst. Evol. Microbiol.">
        <title>The Global Catalogue of Microorganisms (GCM) 10K type strain sequencing project: providing services to taxonomists for standard genome sequencing and annotation.</title>
        <authorList>
            <consortium name="The Broad Institute Genomics Platform"/>
            <consortium name="The Broad Institute Genome Sequencing Center for Infectious Disease"/>
            <person name="Wu L."/>
            <person name="Ma J."/>
        </authorList>
    </citation>
    <scope>NUCLEOTIDE SEQUENCE [LARGE SCALE GENOMIC DNA]</scope>
    <source>
        <strain evidence="14">JCM 12774</strain>
    </source>
</reference>
<dbReference type="EMBL" id="BAAACX010000007">
    <property type="protein sequence ID" value="GAA0383857.1"/>
    <property type="molecule type" value="Genomic_DNA"/>
</dbReference>
<comment type="catalytic activity">
    <reaction evidence="10">
        <text>3 reduced [flavodoxin] + 2 L-arginine + 4 O2 = 3 oxidized [flavodoxin] + 2 L-citrulline + 2 nitric oxide + 4 H2O + 5 H(+)</text>
        <dbReference type="Rhea" id="RHEA:52324"/>
        <dbReference type="Rhea" id="RHEA-COMP:10622"/>
        <dbReference type="Rhea" id="RHEA-COMP:10623"/>
        <dbReference type="ChEBI" id="CHEBI:15377"/>
        <dbReference type="ChEBI" id="CHEBI:15378"/>
        <dbReference type="ChEBI" id="CHEBI:15379"/>
        <dbReference type="ChEBI" id="CHEBI:16480"/>
        <dbReference type="ChEBI" id="CHEBI:32682"/>
        <dbReference type="ChEBI" id="CHEBI:57618"/>
        <dbReference type="ChEBI" id="CHEBI:57743"/>
        <dbReference type="ChEBI" id="CHEBI:58210"/>
        <dbReference type="EC" id="1.14.14.47"/>
    </reaction>
</comment>
<evidence type="ECO:0000256" key="1">
    <source>
        <dbReference type="ARBA" id="ARBA00001971"/>
    </source>
</evidence>
<proteinExistence type="inferred from homology"/>
<evidence type="ECO:0000256" key="6">
    <source>
        <dbReference type="ARBA" id="ARBA00022617"/>
    </source>
</evidence>
<dbReference type="InterPro" id="IPR004030">
    <property type="entry name" value="NOS_N"/>
</dbReference>
<dbReference type="PIRSF" id="PIRSF037219">
    <property type="entry name" value="NOS_oxygenase"/>
    <property type="match status" value="1"/>
</dbReference>
<dbReference type="InterPro" id="IPR017142">
    <property type="entry name" value="Nitric_oxide_synthase_Oase-su"/>
</dbReference>
<dbReference type="SUPFAM" id="SSF56512">
    <property type="entry name" value="Nitric oxide (NO) synthase oxygenase domain"/>
    <property type="match status" value="1"/>
</dbReference>
<organism evidence="13 14">
    <name type="scientific">Paenibacillus motobuensis</name>
    <dbReference type="NCBI Taxonomy" id="295324"/>
    <lineage>
        <taxon>Bacteria</taxon>
        <taxon>Bacillati</taxon>
        <taxon>Bacillota</taxon>
        <taxon>Bacilli</taxon>
        <taxon>Bacillales</taxon>
        <taxon>Paenibacillaceae</taxon>
        <taxon>Paenibacillus</taxon>
    </lineage>
</organism>
<dbReference type="InterPro" id="IPR036119">
    <property type="entry name" value="NOS_N_sf"/>
</dbReference>
<evidence type="ECO:0000313" key="13">
    <source>
        <dbReference type="EMBL" id="GAA0383857.1"/>
    </source>
</evidence>